<reference evidence="3" key="1">
    <citation type="submission" date="2023-03" db="EMBL/GenBank/DDBJ databases">
        <title>Draft genome sequence of a Mycolicibacterium mageritense strain H4_3_1 isolated from a hybrid biological-inorganic system reactor.</title>
        <authorList>
            <person name="Feng X."/>
            <person name="Kazama D."/>
            <person name="Sato K."/>
            <person name="Kobayashi H."/>
        </authorList>
    </citation>
    <scope>NUCLEOTIDE SEQUENCE</scope>
    <source>
        <strain evidence="3">H4_3_1</strain>
    </source>
</reference>
<dbReference type="Proteomes" id="UP001241092">
    <property type="component" value="Chromosome"/>
</dbReference>
<dbReference type="PROSITE" id="PS51257">
    <property type="entry name" value="PROKAR_LIPOPROTEIN"/>
    <property type="match status" value="1"/>
</dbReference>
<sequence length="549" mass="61183">MSVQRRAAALVAAVVLTAGLAGCGSPEQHDASRHRGGDLTYLDAEAPASLQIQVGYWQNSLLKDQLLDRLVYQDPKTFEFVPWIAERWTVDSSKRVYEFTIRDGVTYSNGQPLDAESVRRNLDWEANGDKAKGITRNTYFPKVDSITADSPRRTVRVTLTEPYAPFIAVLSLNTSGLVADATIDASKEKQSVVTNLIGSGPFVAVSEIPDKKIVLAKRRGYDWAPATAPHQGEAYLDSITVIPVTEDSVRVGALRAGQADAIRYSQPPDERLLAREGFDVRGLRTPGLANVLDVRQTAPFMKDINVRKAIGFGIDRNEILHTLYTDNWKPAQNIVTKNFPGYTDRSDAVRYDPDEAVRRLEASGWTHLNGDGYRIKDGHELAVKIYVDVYDHTAKPMYELIQRQLRRIGIRLVIRQTDFANYPTASIEDSVGLRRNGWPTADPVRLWQNYDSKGGDLYALDGADPNIDRLLHAQISATDPAQRLKVLEEYNNYVIDNAYSIPLLEDTQIFAVAPRVRGFANAANSVPWFYDTWIDESATAGPQKGSTDR</sequence>
<dbReference type="GO" id="GO:0043190">
    <property type="term" value="C:ATP-binding cassette (ABC) transporter complex"/>
    <property type="evidence" value="ECO:0007669"/>
    <property type="project" value="InterPro"/>
</dbReference>
<dbReference type="InterPro" id="IPR000914">
    <property type="entry name" value="SBP_5_dom"/>
</dbReference>
<evidence type="ECO:0000313" key="4">
    <source>
        <dbReference type="Proteomes" id="UP001241092"/>
    </source>
</evidence>
<dbReference type="GO" id="GO:0015833">
    <property type="term" value="P:peptide transport"/>
    <property type="evidence" value="ECO:0007669"/>
    <property type="project" value="TreeGrafter"/>
</dbReference>
<dbReference type="InterPro" id="IPR030678">
    <property type="entry name" value="Peptide/Ni-bd"/>
</dbReference>
<evidence type="ECO:0000256" key="1">
    <source>
        <dbReference type="SAM" id="SignalP"/>
    </source>
</evidence>
<dbReference type="SUPFAM" id="SSF53850">
    <property type="entry name" value="Periplasmic binding protein-like II"/>
    <property type="match status" value="1"/>
</dbReference>
<dbReference type="AlphaFoldDB" id="A0AAI8TV05"/>
<dbReference type="PANTHER" id="PTHR30290">
    <property type="entry name" value="PERIPLASMIC BINDING COMPONENT OF ABC TRANSPORTER"/>
    <property type="match status" value="1"/>
</dbReference>
<dbReference type="PIRSF" id="PIRSF002741">
    <property type="entry name" value="MppA"/>
    <property type="match status" value="1"/>
</dbReference>
<dbReference type="GO" id="GO:1904680">
    <property type="term" value="F:peptide transmembrane transporter activity"/>
    <property type="evidence" value="ECO:0007669"/>
    <property type="project" value="TreeGrafter"/>
</dbReference>
<dbReference type="EMBL" id="AP027452">
    <property type="protein sequence ID" value="BDY31473.1"/>
    <property type="molecule type" value="Genomic_DNA"/>
</dbReference>
<dbReference type="Pfam" id="PF00496">
    <property type="entry name" value="SBP_bac_5"/>
    <property type="match status" value="1"/>
</dbReference>
<keyword evidence="1" id="KW-0732">Signal</keyword>
<gene>
    <name evidence="3" type="primary">hbpA</name>
    <name evidence="3" type="ORF">hbim_05429</name>
</gene>
<feature type="chain" id="PRO_5042560512" evidence="1">
    <location>
        <begin position="24"/>
        <end position="549"/>
    </location>
</feature>
<dbReference type="RefSeq" id="WP_229480558.1">
    <property type="nucleotide sequence ID" value="NZ_AP027452.1"/>
</dbReference>
<dbReference type="Gene3D" id="3.10.105.10">
    <property type="entry name" value="Dipeptide-binding Protein, Domain 3"/>
    <property type="match status" value="1"/>
</dbReference>
<feature type="signal peptide" evidence="1">
    <location>
        <begin position="1"/>
        <end position="23"/>
    </location>
</feature>
<dbReference type="Gene3D" id="3.40.190.10">
    <property type="entry name" value="Periplasmic binding protein-like II"/>
    <property type="match status" value="1"/>
</dbReference>
<evidence type="ECO:0000313" key="3">
    <source>
        <dbReference type="EMBL" id="BDY31473.1"/>
    </source>
</evidence>
<dbReference type="InterPro" id="IPR039424">
    <property type="entry name" value="SBP_5"/>
</dbReference>
<dbReference type="GO" id="GO:0042597">
    <property type="term" value="C:periplasmic space"/>
    <property type="evidence" value="ECO:0007669"/>
    <property type="project" value="UniProtKB-ARBA"/>
</dbReference>
<feature type="domain" description="Solute-binding protein family 5" evidence="2">
    <location>
        <begin position="79"/>
        <end position="443"/>
    </location>
</feature>
<organism evidence="3 4">
    <name type="scientific">Mycolicibacterium mageritense</name>
    <name type="common">Mycobacterium mageritense</name>
    <dbReference type="NCBI Taxonomy" id="53462"/>
    <lineage>
        <taxon>Bacteria</taxon>
        <taxon>Bacillati</taxon>
        <taxon>Actinomycetota</taxon>
        <taxon>Actinomycetes</taxon>
        <taxon>Mycobacteriales</taxon>
        <taxon>Mycobacteriaceae</taxon>
        <taxon>Mycolicibacterium</taxon>
    </lineage>
</organism>
<evidence type="ECO:0000259" key="2">
    <source>
        <dbReference type="Pfam" id="PF00496"/>
    </source>
</evidence>
<protein>
    <submittedName>
        <fullName evidence="3">Heme-binding protein A</fullName>
    </submittedName>
</protein>
<accession>A0AAI8TV05</accession>
<proteinExistence type="predicted"/>
<name>A0AAI8TV05_MYCME</name>